<accession>A0A2U3LH22</accession>
<evidence type="ECO:0000313" key="1">
    <source>
        <dbReference type="EMBL" id="SPF51109.1"/>
    </source>
</evidence>
<dbReference type="Proteomes" id="UP000238916">
    <property type="component" value="Unassembled WGS sequence"/>
</dbReference>
<dbReference type="AlphaFoldDB" id="A0A2U3LH22"/>
<reference evidence="2" key="1">
    <citation type="submission" date="2018-02" db="EMBL/GenBank/DDBJ databases">
        <authorList>
            <person name="Hausmann B."/>
        </authorList>
    </citation>
    <scope>NUCLEOTIDE SEQUENCE [LARGE SCALE GENOMIC DNA]</scope>
    <source>
        <strain evidence="2">Peat soil MAG SbF1</strain>
    </source>
</reference>
<gene>
    <name evidence="1" type="ORF">SBF1_4990005</name>
</gene>
<name>A0A2U3LH22_9FIRM</name>
<organism evidence="1 2">
    <name type="scientific">Candidatus Desulfosporosinus infrequens</name>
    <dbReference type="NCBI Taxonomy" id="2043169"/>
    <lineage>
        <taxon>Bacteria</taxon>
        <taxon>Bacillati</taxon>
        <taxon>Bacillota</taxon>
        <taxon>Clostridia</taxon>
        <taxon>Eubacteriales</taxon>
        <taxon>Desulfitobacteriaceae</taxon>
        <taxon>Desulfosporosinus</taxon>
    </lineage>
</organism>
<sequence>MENNNRRDGPGALLPENVWNKRTVQTDKLFPIKSNTSYKASCSFGVKS</sequence>
<dbReference type="EMBL" id="OMOF01000444">
    <property type="protein sequence ID" value="SPF51109.1"/>
    <property type="molecule type" value="Genomic_DNA"/>
</dbReference>
<proteinExistence type="predicted"/>
<protein>
    <submittedName>
        <fullName evidence="1">Uncharacterized protein</fullName>
    </submittedName>
</protein>
<evidence type="ECO:0000313" key="2">
    <source>
        <dbReference type="Proteomes" id="UP000238916"/>
    </source>
</evidence>